<dbReference type="InterPro" id="IPR051213">
    <property type="entry name" value="START_lipid_transfer"/>
</dbReference>
<evidence type="ECO:0000259" key="1">
    <source>
        <dbReference type="PROSITE" id="PS50848"/>
    </source>
</evidence>
<gene>
    <name evidence="2" type="ORF">BgAZ_302880</name>
</gene>
<sequence length="249" mass="29012">MVQETPAQAQDGNETCKPLELPVEVLEILGEFEHGKEYNGWKWVRDYKIGDKQLKLMSRLRQDREFKEFLVHGEIDVCKEKLIELVMHMSRRKHWDDTYVEHELIATDNKGTDIIYSASKYPFPLAKRLYVVARTVYGSMDNTVVIYSKVIPYSYPKRYKWSTQVEDFESALIVRNKEGDEELCEILVTYFENPKVILPATYLNLIIETLVPKILEKMIIACKSHSIPTYQDYCKNLACLPLPDHGDKG</sequence>
<accession>A0AAD8P8T0</accession>
<dbReference type="AlphaFoldDB" id="A0AAD8P8T0"/>
<dbReference type="PROSITE" id="PS50848">
    <property type="entry name" value="START"/>
    <property type="match status" value="1"/>
</dbReference>
<name>A0AAD8P8T0_BABGI</name>
<dbReference type="EMBL" id="JAVEPI010000003">
    <property type="protein sequence ID" value="KAK1442770.1"/>
    <property type="molecule type" value="Genomic_DNA"/>
</dbReference>
<evidence type="ECO:0000313" key="2">
    <source>
        <dbReference type="EMBL" id="KAK1442770.1"/>
    </source>
</evidence>
<dbReference type="GO" id="GO:0008289">
    <property type="term" value="F:lipid binding"/>
    <property type="evidence" value="ECO:0007669"/>
    <property type="project" value="InterPro"/>
</dbReference>
<proteinExistence type="predicted"/>
<organism evidence="2 3">
    <name type="scientific">Babesia gibsoni</name>
    <dbReference type="NCBI Taxonomy" id="33632"/>
    <lineage>
        <taxon>Eukaryota</taxon>
        <taxon>Sar</taxon>
        <taxon>Alveolata</taxon>
        <taxon>Apicomplexa</taxon>
        <taxon>Aconoidasida</taxon>
        <taxon>Piroplasmida</taxon>
        <taxon>Babesiidae</taxon>
        <taxon>Babesia</taxon>
    </lineage>
</organism>
<dbReference type="PANTHER" id="PTHR19308:SF14">
    <property type="entry name" value="START DOMAIN-CONTAINING PROTEIN"/>
    <property type="match status" value="1"/>
</dbReference>
<dbReference type="Gene3D" id="3.30.530.20">
    <property type="match status" value="1"/>
</dbReference>
<dbReference type="PANTHER" id="PTHR19308">
    <property type="entry name" value="PHOSPHATIDYLCHOLINE TRANSFER PROTEIN"/>
    <property type="match status" value="1"/>
</dbReference>
<keyword evidence="3" id="KW-1185">Reference proteome</keyword>
<dbReference type="Proteomes" id="UP001230268">
    <property type="component" value="Unassembled WGS sequence"/>
</dbReference>
<reference evidence="2" key="1">
    <citation type="submission" date="2023-08" db="EMBL/GenBank/DDBJ databases">
        <title>Draft sequence of the Babesia gibsoni genome.</title>
        <authorList>
            <person name="Yamagishi J.Y."/>
            <person name="Xuan X.X."/>
        </authorList>
    </citation>
    <scope>NUCLEOTIDE SEQUENCE</scope>
    <source>
        <strain evidence="2">Azabu</strain>
    </source>
</reference>
<dbReference type="Pfam" id="PF01852">
    <property type="entry name" value="START"/>
    <property type="match status" value="1"/>
</dbReference>
<dbReference type="InterPro" id="IPR023393">
    <property type="entry name" value="START-like_dom_sf"/>
</dbReference>
<evidence type="ECO:0000313" key="3">
    <source>
        <dbReference type="Proteomes" id="UP001230268"/>
    </source>
</evidence>
<dbReference type="GO" id="GO:0005737">
    <property type="term" value="C:cytoplasm"/>
    <property type="evidence" value="ECO:0007669"/>
    <property type="project" value="UniProtKB-ARBA"/>
</dbReference>
<dbReference type="InterPro" id="IPR002913">
    <property type="entry name" value="START_lipid-bd_dom"/>
</dbReference>
<feature type="domain" description="START" evidence="1">
    <location>
        <begin position="37"/>
        <end position="227"/>
    </location>
</feature>
<protein>
    <recommendedName>
        <fullName evidence="1">START domain-containing protein</fullName>
    </recommendedName>
</protein>
<dbReference type="SUPFAM" id="SSF55961">
    <property type="entry name" value="Bet v1-like"/>
    <property type="match status" value="1"/>
</dbReference>
<comment type="caution">
    <text evidence="2">The sequence shown here is derived from an EMBL/GenBank/DDBJ whole genome shotgun (WGS) entry which is preliminary data.</text>
</comment>